<evidence type="ECO:0000256" key="4">
    <source>
        <dbReference type="ARBA" id="ARBA00022722"/>
    </source>
</evidence>
<evidence type="ECO:0000256" key="7">
    <source>
        <dbReference type="ARBA" id="ARBA00023242"/>
    </source>
</evidence>
<keyword evidence="6" id="KW-0378">Hydrolase</keyword>
<keyword evidence="4" id="KW-0540">Nuclease</keyword>
<reference evidence="10" key="1">
    <citation type="journal article" date="2014" name="Science">
        <title>Ancient hybridizations among the ancestral genomes of bread wheat.</title>
        <authorList>
            <consortium name="International Wheat Genome Sequencing Consortium,"/>
            <person name="Marcussen T."/>
            <person name="Sandve S.R."/>
            <person name="Heier L."/>
            <person name="Spannagl M."/>
            <person name="Pfeifer M."/>
            <person name="Jakobsen K.S."/>
            <person name="Wulff B.B."/>
            <person name="Steuernagel B."/>
            <person name="Mayer K.F."/>
            <person name="Olsen O.A."/>
        </authorList>
    </citation>
    <scope>NUCLEOTIDE SEQUENCE [LARGE SCALE GENOMIC DNA]</scope>
    <source>
        <strain evidence="10">cv. AL8/78</strain>
    </source>
</reference>
<dbReference type="Pfam" id="PF13359">
    <property type="entry name" value="DDE_Tnp_4"/>
    <property type="match status" value="1"/>
</dbReference>
<dbReference type="Gramene" id="AET6Gv20777600.1">
    <property type="protein sequence ID" value="AET6Gv20777600.1"/>
    <property type="gene ID" value="AET6Gv20777600"/>
</dbReference>
<dbReference type="GO" id="GO:0004518">
    <property type="term" value="F:nuclease activity"/>
    <property type="evidence" value="ECO:0007669"/>
    <property type="project" value="UniProtKB-KW"/>
</dbReference>
<reference evidence="9" key="4">
    <citation type="submission" date="2019-03" db="UniProtKB">
        <authorList>
            <consortium name="EnsemblPlants"/>
        </authorList>
    </citation>
    <scope>IDENTIFICATION</scope>
</reference>
<comment type="cofactor">
    <cofactor evidence="1">
        <name>a divalent metal cation</name>
        <dbReference type="ChEBI" id="CHEBI:60240"/>
    </cofactor>
</comment>
<reference evidence="9" key="3">
    <citation type="journal article" date="2017" name="Nature">
        <title>Genome sequence of the progenitor of the wheat D genome Aegilops tauschii.</title>
        <authorList>
            <person name="Luo M.C."/>
            <person name="Gu Y.Q."/>
            <person name="Puiu D."/>
            <person name="Wang H."/>
            <person name="Twardziok S.O."/>
            <person name="Deal K.R."/>
            <person name="Huo N."/>
            <person name="Zhu T."/>
            <person name="Wang L."/>
            <person name="Wang Y."/>
            <person name="McGuire P.E."/>
            <person name="Liu S."/>
            <person name="Long H."/>
            <person name="Ramasamy R.K."/>
            <person name="Rodriguez J.C."/>
            <person name="Van S.L."/>
            <person name="Yuan L."/>
            <person name="Wang Z."/>
            <person name="Xia Z."/>
            <person name="Xiao L."/>
            <person name="Anderson O.D."/>
            <person name="Ouyang S."/>
            <person name="Liang Y."/>
            <person name="Zimin A.V."/>
            <person name="Pertea G."/>
            <person name="Qi P."/>
            <person name="Bennetzen J.L."/>
            <person name="Dai X."/>
            <person name="Dawson M.W."/>
            <person name="Muller H.G."/>
            <person name="Kugler K."/>
            <person name="Rivarola-Duarte L."/>
            <person name="Spannagl M."/>
            <person name="Mayer K.F.X."/>
            <person name="Lu F.H."/>
            <person name="Bevan M.W."/>
            <person name="Leroy P."/>
            <person name="Li P."/>
            <person name="You F.M."/>
            <person name="Sun Q."/>
            <person name="Liu Z."/>
            <person name="Lyons E."/>
            <person name="Wicker T."/>
            <person name="Salzberg S.L."/>
            <person name="Devos K.M."/>
            <person name="Dvorak J."/>
        </authorList>
    </citation>
    <scope>NUCLEOTIDE SEQUENCE [LARGE SCALE GENOMIC DNA]</scope>
    <source>
        <strain evidence="9">cv. AL8/78</strain>
    </source>
</reference>
<protein>
    <recommendedName>
        <fullName evidence="8">DDE Tnp4 domain-containing protein</fullName>
    </recommendedName>
</protein>
<keyword evidence="7" id="KW-0539">Nucleus</keyword>
<dbReference type="InterPro" id="IPR045249">
    <property type="entry name" value="HARBI1-like"/>
</dbReference>
<accession>A0A453PM69</accession>
<evidence type="ECO:0000256" key="6">
    <source>
        <dbReference type="ARBA" id="ARBA00022801"/>
    </source>
</evidence>
<dbReference type="AlphaFoldDB" id="A0A453PM69"/>
<dbReference type="GO" id="GO:0005634">
    <property type="term" value="C:nucleus"/>
    <property type="evidence" value="ECO:0007669"/>
    <property type="project" value="UniProtKB-SubCell"/>
</dbReference>
<dbReference type="GO" id="GO:0046872">
    <property type="term" value="F:metal ion binding"/>
    <property type="evidence" value="ECO:0007669"/>
    <property type="project" value="UniProtKB-KW"/>
</dbReference>
<dbReference type="EnsemblPlants" id="AET6Gv20777600.1">
    <property type="protein sequence ID" value="AET6Gv20777600.1"/>
    <property type="gene ID" value="AET6Gv20777600"/>
</dbReference>
<dbReference type="PANTHER" id="PTHR22930">
    <property type="match status" value="1"/>
</dbReference>
<evidence type="ECO:0000313" key="9">
    <source>
        <dbReference type="EnsemblPlants" id="AET6Gv20777600.1"/>
    </source>
</evidence>
<reference evidence="9" key="5">
    <citation type="journal article" date="2021" name="G3 (Bethesda)">
        <title>Aegilops tauschii genome assembly Aet v5.0 features greater sequence contiguity and improved annotation.</title>
        <authorList>
            <person name="Wang L."/>
            <person name="Zhu T."/>
            <person name="Rodriguez J.C."/>
            <person name="Deal K.R."/>
            <person name="Dubcovsky J."/>
            <person name="McGuire P.E."/>
            <person name="Lux T."/>
            <person name="Spannagl M."/>
            <person name="Mayer K.F.X."/>
            <person name="Baldrich P."/>
            <person name="Meyers B.C."/>
            <person name="Huo N."/>
            <person name="Gu Y.Q."/>
            <person name="Zhou H."/>
            <person name="Devos K.M."/>
            <person name="Bennetzen J.L."/>
            <person name="Unver T."/>
            <person name="Budak H."/>
            <person name="Gulick P.J."/>
            <person name="Galiba G."/>
            <person name="Kalapos B."/>
            <person name="Nelson D.R."/>
            <person name="Li P."/>
            <person name="You F.M."/>
            <person name="Luo M.C."/>
            <person name="Dvorak J."/>
        </authorList>
    </citation>
    <scope>NUCLEOTIDE SEQUENCE [LARGE SCALE GENOMIC DNA]</scope>
    <source>
        <strain evidence="9">cv. AL8/78</strain>
    </source>
</reference>
<evidence type="ECO:0000256" key="3">
    <source>
        <dbReference type="ARBA" id="ARBA00006958"/>
    </source>
</evidence>
<name>A0A453PM69_AEGTS</name>
<evidence type="ECO:0000256" key="5">
    <source>
        <dbReference type="ARBA" id="ARBA00022723"/>
    </source>
</evidence>
<dbReference type="InterPro" id="IPR027806">
    <property type="entry name" value="HARBI1_dom"/>
</dbReference>
<comment type="similarity">
    <text evidence="3">Belongs to the HARBI1 family.</text>
</comment>
<sequence>MFLWIVGGPQSFAQAENHFVRSLWTIHTKFKEVLLCLRKLAKDNIKPRDPTFRHEHEKIKEERFWPHFKGAIGAIDGSHLPVSVPNVLAVCDFDMRFTFVVAGWPGCAHDTRVLNHALAHFPSFPIPPKGKYYLVDSGYPNRTGYLAPFKGSTYHLLEFRLRCHRPPEGKYELFNFSHSSLRNMLLSVLSGY</sequence>
<feature type="domain" description="DDE Tnp4" evidence="8">
    <location>
        <begin position="86"/>
        <end position="184"/>
    </location>
</feature>
<evidence type="ECO:0000256" key="1">
    <source>
        <dbReference type="ARBA" id="ARBA00001968"/>
    </source>
</evidence>
<keyword evidence="5" id="KW-0479">Metal-binding</keyword>
<organism evidence="9 10">
    <name type="scientific">Aegilops tauschii subsp. strangulata</name>
    <name type="common">Goatgrass</name>
    <dbReference type="NCBI Taxonomy" id="200361"/>
    <lineage>
        <taxon>Eukaryota</taxon>
        <taxon>Viridiplantae</taxon>
        <taxon>Streptophyta</taxon>
        <taxon>Embryophyta</taxon>
        <taxon>Tracheophyta</taxon>
        <taxon>Spermatophyta</taxon>
        <taxon>Magnoliopsida</taxon>
        <taxon>Liliopsida</taxon>
        <taxon>Poales</taxon>
        <taxon>Poaceae</taxon>
        <taxon>BOP clade</taxon>
        <taxon>Pooideae</taxon>
        <taxon>Triticodae</taxon>
        <taxon>Triticeae</taxon>
        <taxon>Triticinae</taxon>
        <taxon>Aegilops</taxon>
    </lineage>
</organism>
<dbReference type="PANTHER" id="PTHR22930:SF280">
    <property type="entry name" value="OS11G0202600 PROTEIN"/>
    <property type="match status" value="1"/>
</dbReference>
<keyword evidence="10" id="KW-1185">Reference proteome</keyword>
<dbReference type="Proteomes" id="UP000015105">
    <property type="component" value="Chromosome 6D"/>
</dbReference>
<dbReference type="STRING" id="200361.A0A453PM69"/>
<comment type="subcellular location">
    <subcellularLocation>
        <location evidence="2">Nucleus</location>
    </subcellularLocation>
</comment>
<evidence type="ECO:0000256" key="2">
    <source>
        <dbReference type="ARBA" id="ARBA00004123"/>
    </source>
</evidence>
<proteinExistence type="inferred from homology"/>
<evidence type="ECO:0000313" key="10">
    <source>
        <dbReference type="Proteomes" id="UP000015105"/>
    </source>
</evidence>
<reference evidence="10" key="2">
    <citation type="journal article" date="2017" name="Nat. Plants">
        <title>The Aegilops tauschii genome reveals multiple impacts of transposons.</title>
        <authorList>
            <person name="Zhao G."/>
            <person name="Zou C."/>
            <person name="Li K."/>
            <person name="Wang K."/>
            <person name="Li T."/>
            <person name="Gao L."/>
            <person name="Zhang X."/>
            <person name="Wang H."/>
            <person name="Yang Z."/>
            <person name="Liu X."/>
            <person name="Jiang W."/>
            <person name="Mao L."/>
            <person name="Kong X."/>
            <person name="Jiao Y."/>
            <person name="Jia J."/>
        </authorList>
    </citation>
    <scope>NUCLEOTIDE SEQUENCE [LARGE SCALE GENOMIC DNA]</scope>
    <source>
        <strain evidence="10">cv. AL8/78</strain>
    </source>
</reference>
<evidence type="ECO:0000259" key="8">
    <source>
        <dbReference type="Pfam" id="PF13359"/>
    </source>
</evidence>
<dbReference type="GO" id="GO:0016787">
    <property type="term" value="F:hydrolase activity"/>
    <property type="evidence" value="ECO:0007669"/>
    <property type="project" value="UniProtKB-KW"/>
</dbReference>